<keyword evidence="6" id="KW-0813">Transport</keyword>
<name>A0A4E0S3H7_FASHE</name>
<dbReference type="PANTHER" id="PTHR12485:SF1">
    <property type="entry name" value="NADH DEHYDROGENASE [UBIQUINONE] 1 ALPHA SUBCOMPLEX SUBUNIT 7"/>
    <property type="match status" value="1"/>
</dbReference>
<evidence type="ECO:0000256" key="7">
    <source>
        <dbReference type="ARBA" id="ARBA00022660"/>
    </source>
</evidence>
<keyword evidence="16" id="KW-1185">Reference proteome</keyword>
<dbReference type="PANTHER" id="PTHR12485">
    <property type="entry name" value="NADH-UBIQUINONE OXIDOREDUCTASE SUBUNIT B"/>
    <property type="match status" value="1"/>
</dbReference>
<gene>
    <name evidence="15" type="ORF">D915_001669</name>
</gene>
<protein>
    <recommendedName>
        <fullName evidence="5">NADH dehydrogenase [ubiquinone] 1 alpha subcomplex subunit 7</fullName>
    </recommendedName>
    <alternativeName>
        <fullName evidence="14">Complex I-B14.5a</fullName>
    </alternativeName>
    <alternativeName>
        <fullName evidence="13">NADH-ubiquinone oxidoreductase subunit B14.5a</fullName>
    </alternativeName>
</protein>
<dbReference type="EMBL" id="JXXN02000421">
    <property type="protein sequence ID" value="THD27450.1"/>
    <property type="molecule type" value="Genomic_DNA"/>
</dbReference>
<sequence>MSVRGGDRLTPFVARIRDFFLRRKYNNSLRYADHYSKRSVPPAFLPGGIHHKISENPYYGRDARRQAFPSVEVYTSGPKLLTVGGDSALSISASKATEIVPGEKFSWDAPIQP</sequence>
<comment type="subcellular location">
    <subcellularLocation>
        <location evidence="2">Mitochondrion inner membrane</location>
        <topology evidence="2">Peripheral membrane protein</topology>
        <orientation evidence="2">Matrix side</orientation>
    </subcellularLocation>
</comment>
<evidence type="ECO:0000256" key="4">
    <source>
        <dbReference type="ARBA" id="ARBA00011533"/>
    </source>
</evidence>
<comment type="similarity">
    <text evidence="3">Belongs to the complex I NDUFA7 subunit family.</text>
</comment>
<keyword evidence="11" id="KW-0496">Mitochondrion</keyword>
<evidence type="ECO:0000256" key="12">
    <source>
        <dbReference type="ARBA" id="ARBA00023136"/>
    </source>
</evidence>
<evidence type="ECO:0000256" key="8">
    <source>
        <dbReference type="ARBA" id="ARBA00022792"/>
    </source>
</evidence>
<reference evidence="15" key="1">
    <citation type="submission" date="2019-03" db="EMBL/GenBank/DDBJ databases">
        <title>Improved annotation for the trematode Fasciola hepatica.</title>
        <authorList>
            <person name="Choi Y.-J."/>
            <person name="Martin J."/>
            <person name="Mitreva M."/>
        </authorList>
    </citation>
    <scope>NUCLEOTIDE SEQUENCE [LARGE SCALE GENOMIC DNA]</scope>
</reference>
<evidence type="ECO:0000313" key="15">
    <source>
        <dbReference type="EMBL" id="THD27450.1"/>
    </source>
</evidence>
<keyword evidence="8" id="KW-0999">Mitochondrion inner membrane</keyword>
<evidence type="ECO:0000256" key="13">
    <source>
        <dbReference type="ARBA" id="ARBA00030360"/>
    </source>
</evidence>
<dbReference type="GO" id="GO:0005743">
    <property type="term" value="C:mitochondrial inner membrane"/>
    <property type="evidence" value="ECO:0007669"/>
    <property type="project" value="UniProtKB-SubCell"/>
</dbReference>
<evidence type="ECO:0000256" key="10">
    <source>
        <dbReference type="ARBA" id="ARBA00022990"/>
    </source>
</evidence>
<comment type="function">
    <text evidence="1">Accessory subunit of the mitochondrial membrane respiratory chain NADH dehydrogenase (Complex I), that is believed not to be involved in catalysis. Complex I functions in the transfer of electrons from NADH to the respiratory chain. The immediate electron acceptor for the enzyme is believed to be ubiquinone.</text>
</comment>
<proteinExistence type="inferred from homology"/>
<dbReference type="InterPro" id="IPR009947">
    <property type="entry name" value="NDUA7"/>
</dbReference>
<evidence type="ECO:0000256" key="6">
    <source>
        <dbReference type="ARBA" id="ARBA00022448"/>
    </source>
</evidence>
<keyword evidence="15" id="KW-0830">Ubiquinone</keyword>
<keyword evidence="7" id="KW-0679">Respiratory chain</keyword>
<dbReference type="Proteomes" id="UP000230066">
    <property type="component" value="Unassembled WGS sequence"/>
</dbReference>
<keyword evidence="12" id="KW-0472">Membrane</keyword>
<comment type="subunit">
    <text evidence="4">Complex I is composed of 45 different subunits.</text>
</comment>
<evidence type="ECO:0000256" key="5">
    <source>
        <dbReference type="ARBA" id="ARBA00016383"/>
    </source>
</evidence>
<evidence type="ECO:0000256" key="3">
    <source>
        <dbReference type="ARBA" id="ARBA00005482"/>
    </source>
</evidence>
<accession>A0A4E0S3H7</accession>
<dbReference type="AlphaFoldDB" id="A0A4E0S3H7"/>
<evidence type="ECO:0000313" key="16">
    <source>
        <dbReference type="Proteomes" id="UP000230066"/>
    </source>
</evidence>
<evidence type="ECO:0000256" key="14">
    <source>
        <dbReference type="ARBA" id="ARBA00033401"/>
    </source>
</evidence>
<organism evidence="15 16">
    <name type="scientific">Fasciola hepatica</name>
    <name type="common">Liver fluke</name>
    <dbReference type="NCBI Taxonomy" id="6192"/>
    <lineage>
        <taxon>Eukaryota</taxon>
        <taxon>Metazoa</taxon>
        <taxon>Spiralia</taxon>
        <taxon>Lophotrochozoa</taxon>
        <taxon>Platyhelminthes</taxon>
        <taxon>Trematoda</taxon>
        <taxon>Digenea</taxon>
        <taxon>Plagiorchiida</taxon>
        <taxon>Echinostomata</taxon>
        <taxon>Echinostomatoidea</taxon>
        <taxon>Fasciolidae</taxon>
        <taxon>Fasciola</taxon>
    </lineage>
</organism>
<keyword evidence="10" id="KW-0007">Acetylation</keyword>
<evidence type="ECO:0000256" key="2">
    <source>
        <dbReference type="ARBA" id="ARBA00004443"/>
    </source>
</evidence>
<keyword evidence="9" id="KW-0249">Electron transport</keyword>
<dbReference type="Pfam" id="PF07347">
    <property type="entry name" value="CI-B14_5a"/>
    <property type="match status" value="1"/>
</dbReference>
<comment type="caution">
    <text evidence="15">The sequence shown here is derived from an EMBL/GenBank/DDBJ whole genome shotgun (WGS) entry which is preliminary data.</text>
</comment>
<evidence type="ECO:0000256" key="1">
    <source>
        <dbReference type="ARBA" id="ARBA00003195"/>
    </source>
</evidence>
<evidence type="ECO:0000256" key="11">
    <source>
        <dbReference type="ARBA" id="ARBA00023128"/>
    </source>
</evidence>
<dbReference type="GO" id="GO:0006120">
    <property type="term" value="P:mitochondrial electron transport, NADH to ubiquinone"/>
    <property type="evidence" value="ECO:0007669"/>
    <property type="project" value="TreeGrafter"/>
</dbReference>
<evidence type="ECO:0000256" key="9">
    <source>
        <dbReference type="ARBA" id="ARBA00022982"/>
    </source>
</evidence>